<evidence type="ECO:0000256" key="3">
    <source>
        <dbReference type="ARBA" id="ARBA00022475"/>
    </source>
</evidence>
<dbReference type="EMBL" id="DXAM01000118">
    <property type="protein sequence ID" value="HJA04854.1"/>
    <property type="molecule type" value="Genomic_DNA"/>
</dbReference>
<organism evidence="9 10">
    <name type="scientific">Candidatus Microbacterium stercoravium</name>
    <dbReference type="NCBI Taxonomy" id="2838697"/>
    <lineage>
        <taxon>Bacteria</taxon>
        <taxon>Bacillati</taxon>
        <taxon>Actinomycetota</taxon>
        <taxon>Actinomycetes</taxon>
        <taxon>Micrococcales</taxon>
        <taxon>Microbacteriaceae</taxon>
        <taxon>Microbacterium</taxon>
    </lineage>
</organism>
<evidence type="ECO:0000256" key="2">
    <source>
        <dbReference type="ARBA" id="ARBA00022448"/>
    </source>
</evidence>
<feature type="transmembrane region" description="Helical" evidence="7">
    <location>
        <begin position="293"/>
        <end position="316"/>
    </location>
</feature>
<reference evidence="9" key="2">
    <citation type="submission" date="2021-04" db="EMBL/GenBank/DDBJ databases">
        <authorList>
            <person name="Gilroy R."/>
        </authorList>
    </citation>
    <scope>NUCLEOTIDE SEQUENCE</scope>
    <source>
        <strain evidence="9">ChiHjej8B7-3636</strain>
    </source>
</reference>
<comment type="similarity">
    <text evidence="7">Belongs to the binding-protein-dependent transport system permease family.</text>
</comment>
<comment type="subcellular location">
    <subcellularLocation>
        <location evidence="1 7">Cell membrane</location>
        <topology evidence="1 7">Multi-pass membrane protein</topology>
    </subcellularLocation>
</comment>
<feature type="transmembrane region" description="Helical" evidence="7">
    <location>
        <begin position="42"/>
        <end position="63"/>
    </location>
</feature>
<dbReference type="PANTHER" id="PTHR30193">
    <property type="entry name" value="ABC TRANSPORTER PERMEASE PROTEIN"/>
    <property type="match status" value="1"/>
</dbReference>
<dbReference type="AlphaFoldDB" id="A0A9D2H6M0"/>
<feature type="transmembrane region" description="Helical" evidence="7">
    <location>
        <begin position="101"/>
        <end position="126"/>
    </location>
</feature>
<keyword evidence="5 7" id="KW-1133">Transmembrane helix</keyword>
<dbReference type="Gene3D" id="1.10.3720.10">
    <property type="entry name" value="MetI-like"/>
    <property type="match status" value="1"/>
</dbReference>
<dbReference type="GO" id="GO:0005886">
    <property type="term" value="C:plasma membrane"/>
    <property type="evidence" value="ECO:0007669"/>
    <property type="project" value="UniProtKB-SubCell"/>
</dbReference>
<evidence type="ECO:0000256" key="4">
    <source>
        <dbReference type="ARBA" id="ARBA00022692"/>
    </source>
</evidence>
<evidence type="ECO:0000256" key="7">
    <source>
        <dbReference type="RuleBase" id="RU363032"/>
    </source>
</evidence>
<dbReference type="PANTHER" id="PTHR30193:SF37">
    <property type="entry name" value="INNER MEMBRANE ABC TRANSPORTER PERMEASE PROTEIN YCJO"/>
    <property type="match status" value="1"/>
</dbReference>
<feature type="transmembrane region" description="Helical" evidence="7">
    <location>
        <begin position="187"/>
        <end position="210"/>
    </location>
</feature>
<dbReference type="Pfam" id="PF00528">
    <property type="entry name" value="BPD_transp_1"/>
    <property type="match status" value="1"/>
</dbReference>
<reference evidence="9" key="1">
    <citation type="journal article" date="2021" name="PeerJ">
        <title>Extensive microbial diversity within the chicken gut microbiome revealed by metagenomics and culture.</title>
        <authorList>
            <person name="Gilroy R."/>
            <person name="Ravi A."/>
            <person name="Getino M."/>
            <person name="Pursley I."/>
            <person name="Horton D.L."/>
            <person name="Alikhan N.F."/>
            <person name="Baker D."/>
            <person name="Gharbi K."/>
            <person name="Hall N."/>
            <person name="Watson M."/>
            <person name="Adriaenssens E.M."/>
            <person name="Foster-Nyarko E."/>
            <person name="Jarju S."/>
            <person name="Secka A."/>
            <person name="Antonio M."/>
            <person name="Oren A."/>
            <person name="Chaudhuri R.R."/>
            <person name="La Ragione R."/>
            <person name="Hildebrand F."/>
            <person name="Pallen M.J."/>
        </authorList>
    </citation>
    <scope>NUCLEOTIDE SEQUENCE</scope>
    <source>
        <strain evidence="9">ChiHjej8B7-3636</strain>
    </source>
</reference>
<evidence type="ECO:0000256" key="5">
    <source>
        <dbReference type="ARBA" id="ARBA00022989"/>
    </source>
</evidence>
<sequence>MNRFTLKEEAHSMSQAALTTRTVISADPASRRSPSKRRRRRVPWWFIIPAAAAYIFAVVWPSLQGFGYAFTDWDGLSRDWNFAGLSQFIRFFNDKAAIGGILHTLLIAIGVTIIQNLIGLLIALGVHSNIKSRNVLRVALFAPAVITPVATAFLWRYLMTPDGTINEMLGALGLGALQQNWLGDPDVVVWAIIGVVVWQFAGYSMVIFLAGLQGVPDEVLEASRIDGAGPVRRFWYVVRPELAPAITINLMLSIVGGLKLFDQIWVMTGGGPGSSSETMSTLIYKNAFQFNDFAYGIALAVILTFFVAILSGFQYFGLNKQGGSK</sequence>
<accession>A0A9D2H6M0</accession>
<proteinExistence type="inferred from homology"/>
<evidence type="ECO:0000259" key="8">
    <source>
        <dbReference type="PROSITE" id="PS50928"/>
    </source>
</evidence>
<name>A0A9D2H6M0_9MICO</name>
<feature type="domain" description="ABC transmembrane type-1" evidence="8">
    <location>
        <begin position="101"/>
        <end position="314"/>
    </location>
</feature>
<evidence type="ECO:0000313" key="9">
    <source>
        <dbReference type="EMBL" id="HJA04854.1"/>
    </source>
</evidence>
<dbReference type="CDD" id="cd06261">
    <property type="entry name" value="TM_PBP2"/>
    <property type="match status" value="1"/>
</dbReference>
<dbReference type="SUPFAM" id="SSF161098">
    <property type="entry name" value="MetI-like"/>
    <property type="match status" value="1"/>
</dbReference>
<dbReference type="InterPro" id="IPR051393">
    <property type="entry name" value="ABC_transporter_permease"/>
</dbReference>
<keyword evidence="3" id="KW-1003">Cell membrane</keyword>
<evidence type="ECO:0000256" key="6">
    <source>
        <dbReference type="ARBA" id="ARBA00023136"/>
    </source>
</evidence>
<dbReference type="Proteomes" id="UP000824220">
    <property type="component" value="Unassembled WGS sequence"/>
</dbReference>
<dbReference type="GO" id="GO:0055085">
    <property type="term" value="P:transmembrane transport"/>
    <property type="evidence" value="ECO:0007669"/>
    <property type="project" value="InterPro"/>
</dbReference>
<keyword evidence="6 7" id="KW-0472">Membrane</keyword>
<protein>
    <submittedName>
        <fullName evidence="9">Sugar ABC transporter permease</fullName>
    </submittedName>
</protein>
<keyword evidence="2 7" id="KW-0813">Transport</keyword>
<feature type="transmembrane region" description="Helical" evidence="7">
    <location>
        <begin position="138"/>
        <end position="158"/>
    </location>
</feature>
<dbReference type="InterPro" id="IPR035906">
    <property type="entry name" value="MetI-like_sf"/>
</dbReference>
<gene>
    <name evidence="9" type="ORF">H9800_08345</name>
</gene>
<evidence type="ECO:0000313" key="10">
    <source>
        <dbReference type="Proteomes" id="UP000824220"/>
    </source>
</evidence>
<dbReference type="InterPro" id="IPR000515">
    <property type="entry name" value="MetI-like"/>
</dbReference>
<evidence type="ECO:0000256" key="1">
    <source>
        <dbReference type="ARBA" id="ARBA00004651"/>
    </source>
</evidence>
<keyword evidence="4 7" id="KW-0812">Transmembrane</keyword>
<comment type="caution">
    <text evidence="9">The sequence shown here is derived from an EMBL/GenBank/DDBJ whole genome shotgun (WGS) entry which is preliminary data.</text>
</comment>
<dbReference type="PROSITE" id="PS50928">
    <property type="entry name" value="ABC_TM1"/>
    <property type="match status" value="1"/>
</dbReference>